<reference evidence="2" key="1">
    <citation type="submission" date="2016-10" db="EMBL/GenBank/DDBJ databases">
        <authorList>
            <person name="Varghese N."/>
            <person name="Submissions S."/>
        </authorList>
    </citation>
    <scope>NUCLEOTIDE SEQUENCE [LARGE SCALE GENOMIC DNA]</scope>
    <source>
        <strain evidence="2">CGMCC 1.10228</strain>
    </source>
</reference>
<evidence type="ECO:0000313" key="2">
    <source>
        <dbReference type="Proteomes" id="UP000198854"/>
    </source>
</evidence>
<dbReference type="RefSeq" id="WP_093274802.1">
    <property type="nucleotide sequence ID" value="NZ_FNDD01000015.1"/>
</dbReference>
<dbReference type="InterPro" id="IPR015943">
    <property type="entry name" value="WD40/YVTN_repeat-like_dom_sf"/>
</dbReference>
<keyword evidence="2" id="KW-1185">Reference proteome</keyword>
<sequence length="416" mass="48063">MSKYNGFEKKIAQFLSNNPKIKNNIKFLYQLTLSYVYRPKSKLSVESGYDLVCLGDDNKESFYGYYDHSPINDSNLVAYFELNDKSGKTSKLPRDYRGSVAVVVKSLDTSKVIYRGESRAYNWQQGARIQWLNDECIIFNDYDAESNHYFSKVVNILTSEEKRFELPVADAYSDEFFITLDYKKLTNLRPDYGYFHHYEDKTSDQDTIIYSVDIDTGESKKMFSLSDVADKGVSLEFQKINHIMISPNGESFIFMHRVNEGKRRQDNLYLFDITTANMVKLNTGSMVSHMCWVGNDNLFGYLSDKDNTPGFYHVDLKNNILTPEKALAGFSDGHPSYNEKTNELVFDTYPDKSRLQTLYKFDLSTKKLDSIAKFYHSMSYVGESRCDLHPRFLSDGSVCVDTVYTDSRKLVKLARK</sequence>
<accession>A0A1G8C7W6</accession>
<evidence type="ECO:0000313" key="1">
    <source>
        <dbReference type="EMBL" id="SDH41389.1"/>
    </source>
</evidence>
<dbReference type="AlphaFoldDB" id="A0A1G8C7W6"/>
<dbReference type="SUPFAM" id="SSF82171">
    <property type="entry name" value="DPP6 N-terminal domain-like"/>
    <property type="match status" value="1"/>
</dbReference>
<dbReference type="Gene3D" id="2.130.10.10">
    <property type="entry name" value="YVTN repeat-like/Quinoprotein amine dehydrogenase"/>
    <property type="match status" value="1"/>
</dbReference>
<gene>
    <name evidence="1" type="ORF">SAMN04488136_11590</name>
</gene>
<organism evidence="1 2">
    <name type="scientific">Vibrio xiamenensis</name>
    <dbReference type="NCBI Taxonomy" id="861298"/>
    <lineage>
        <taxon>Bacteria</taxon>
        <taxon>Pseudomonadati</taxon>
        <taxon>Pseudomonadota</taxon>
        <taxon>Gammaproteobacteria</taxon>
        <taxon>Vibrionales</taxon>
        <taxon>Vibrionaceae</taxon>
        <taxon>Vibrio</taxon>
    </lineage>
</organism>
<protein>
    <submittedName>
        <fullName evidence="1">Uncharacterized protein</fullName>
    </submittedName>
</protein>
<dbReference type="Proteomes" id="UP000198854">
    <property type="component" value="Unassembled WGS sequence"/>
</dbReference>
<dbReference type="EMBL" id="FNDD01000015">
    <property type="protein sequence ID" value="SDH41389.1"/>
    <property type="molecule type" value="Genomic_DNA"/>
</dbReference>
<name>A0A1G8C7W6_9VIBR</name>
<dbReference type="STRING" id="861298.SAMN04488136_11590"/>
<proteinExistence type="predicted"/>
<dbReference type="OrthoDB" id="5174394at2"/>